<dbReference type="SUPFAM" id="SSF88659">
    <property type="entry name" value="Sigma3 and sigma4 domains of RNA polymerase sigma factors"/>
    <property type="match status" value="1"/>
</dbReference>
<dbReference type="InterPro" id="IPR013325">
    <property type="entry name" value="RNA_pol_sigma_r2"/>
</dbReference>
<evidence type="ECO:0000256" key="4">
    <source>
        <dbReference type="ARBA" id="ARBA00023125"/>
    </source>
</evidence>
<keyword evidence="9" id="KW-1185">Reference proteome</keyword>
<feature type="region of interest" description="Disordered" evidence="6">
    <location>
        <begin position="109"/>
        <end position="132"/>
    </location>
</feature>
<dbReference type="GO" id="GO:0000428">
    <property type="term" value="C:DNA-directed RNA polymerase complex"/>
    <property type="evidence" value="ECO:0007669"/>
    <property type="project" value="UniProtKB-KW"/>
</dbReference>
<evidence type="ECO:0000313" key="8">
    <source>
        <dbReference type="EMBL" id="BDZ41217.1"/>
    </source>
</evidence>
<protein>
    <submittedName>
        <fullName evidence="8">DNA-directed RNA polymerase sigma-70 factor</fullName>
    </submittedName>
</protein>
<feature type="domain" description="RNA polymerase sigma-70 region 2" evidence="7">
    <location>
        <begin position="41"/>
        <end position="106"/>
    </location>
</feature>
<keyword evidence="5" id="KW-0804">Transcription</keyword>
<evidence type="ECO:0000256" key="2">
    <source>
        <dbReference type="ARBA" id="ARBA00023015"/>
    </source>
</evidence>
<reference evidence="9" key="1">
    <citation type="journal article" date="2019" name="Int. J. Syst. Evol. Microbiol.">
        <title>The Global Catalogue of Microorganisms (GCM) 10K type strain sequencing project: providing services to taxonomists for standard genome sequencing and annotation.</title>
        <authorList>
            <consortium name="The Broad Institute Genomics Platform"/>
            <consortium name="The Broad Institute Genome Sequencing Center for Infectious Disease"/>
            <person name="Wu L."/>
            <person name="Ma J."/>
        </authorList>
    </citation>
    <scope>NUCLEOTIDE SEQUENCE [LARGE SCALE GENOMIC DNA]</scope>
    <source>
        <strain evidence="9">NBRC 108565</strain>
    </source>
</reference>
<dbReference type="Gene3D" id="1.10.1740.10">
    <property type="match status" value="1"/>
</dbReference>
<accession>A0ABM8FZG5</accession>
<dbReference type="NCBIfam" id="TIGR02937">
    <property type="entry name" value="sigma70-ECF"/>
    <property type="match status" value="1"/>
</dbReference>
<sequence>MTEHTHDAIEAPGHGSTLGDRAAYAVVRYRSGDPTALDAFVREATPLLWHTARSQGTPRELADDVVQSTWVALVRHVDTIEEPMATLKWLLITTKRTAWDVVRRHRTAERASAPLPDDDPTGPPRELVDDTSGPADLVLRDERDRALWDALATLPERCRTLLRLVSMADRPDYRAISEAVGMPVGSIGSTRGRCLAKLRTALRGTAAGQEGQS</sequence>
<dbReference type="InterPro" id="IPR014284">
    <property type="entry name" value="RNA_pol_sigma-70_dom"/>
</dbReference>
<dbReference type="PANTHER" id="PTHR43133">
    <property type="entry name" value="RNA POLYMERASE ECF-TYPE SIGMA FACTO"/>
    <property type="match status" value="1"/>
</dbReference>
<dbReference type="RefSeq" id="WP_286218427.1">
    <property type="nucleotide sequence ID" value="NZ_AP027729.1"/>
</dbReference>
<dbReference type="Gene3D" id="1.10.10.10">
    <property type="entry name" value="Winged helix-like DNA-binding domain superfamily/Winged helix DNA-binding domain"/>
    <property type="match status" value="1"/>
</dbReference>
<dbReference type="InterPro" id="IPR039425">
    <property type="entry name" value="RNA_pol_sigma-70-like"/>
</dbReference>
<evidence type="ECO:0000259" key="7">
    <source>
        <dbReference type="Pfam" id="PF04542"/>
    </source>
</evidence>
<dbReference type="InterPro" id="IPR013324">
    <property type="entry name" value="RNA_pol_sigma_r3/r4-like"/>
</dbReference>
<dbReference type="SUPFAM" id="SSF88946">
    <property type="entry name" value="Sigma2 domain of RNA polymerase sigma factors"/>
    <property type="match status" value="1"/>
</dbReference>
<evidence type="ECO:0000256" key="6">
    <source>
        <dbReference type="SAM" id="MobiDB-lite"/>
    </source>
</evidence>
<comment type="similarity">
    <text evidence="1">Belongs to the sigma-70 factor family. ECF subfamily.</text>
</comment>
<dbReference type="InterPro" id="IPR036388">
    <property type="entry name" value="WH-like_DNA-bd_sf"/>
</dbReference>
<keyword evidence="8" id="KW-0240">DNA-directed RNA polymerase</keyword>
<keyword evidence="2" id="KW-0805">Transcription regulation</keyword>
<evidence type="ECO:0000256" key="1">
    <source>
        <dbReference type="ARBA" id="ARBA00010641"/>
    </source>
</evidence>
<keyword evidence="4" id="KW-0238">DNA-binding</keyword>
<evidence type="ECO:0000313" key="9">
    <source>
        <dbReference type="Proteomes" id="UP001321475"/>
    </source>
</evidence>
<evidence type="ECO:0000256" key="3">
    <source>
        <dbReference type="ARBA" id="ARBA00023082"/>
    </source>
</evidence>
<name>A0ABM8FZG5_9CELL</name>
<dbReference type="Proteomes" id="UP001321475">
    <property type="component" value="Chromosome"/>
</dbReference>
<evidence type="ECO:0000256" key="5">
    <source>
        <dbReference type="ARBA" id="ARBA00023163"/>
    </source>
</evidence>
<keyword evidence="3" id="KW-0731">Sigma factor</keyword>
<organism evidence="8 9">
    <name type="scientific">Paraoerskovia sediminicola</name>
    <dbReference type="NCBI Taxonomy" id="1138587"/>
    <lineage>
        <taxon>Bacteria</taxon>
        <taxon>Bacillati</taxon>
        <taxon>Actinomycetota</taxon>
        <taxon>Actinomycetes</taxon>
        <taxon>Micrococcales</taxon>
        <taxon>Cellulomonadaceae</taxon>
        <taxon>Paraoerskovia</taxon>
    </lineage>
</organism>
<gene>
    <name evidence="8" type="primary">rpoE</name>
    <name evidence="8" type="ORF">GCM10025865_05160</name>
</gene>
<dbReference type="PANTHER" id="PTHR43133:SF8">
    <property type="entry name" value="RNA POLYMERASE SIGMA FACTOR HI_1459-RELATED"/>
    <property type="match status" value="1"/>
</dbReference>
<dbReference type="EMBL" id="AP027729">
    <property type="protein sequence ID" value="BDZ41217.1"/>
    <property type="molecule type" value="Genomic_DNA"/>
</dbReference>
<dbReference type="Pfam" id="PF04542">
    <property type="entry name" value="Sigma70_r2"/>
    <property type="match status" value="1"/>
</dbReference>
<proteinExistence type="inferred from homology"/>
<dbReference type="InterPro" id="IPR007627">
    <property type="entry name" value="RNA_pol_sigma70_r2"/>
</dbReference>